<dbReference type="Gene3D" id="3.40.50.1110">
    <property type="entry name" value="SGNH hydrolase"/>
    <property type="match status" value="1"/>
</dbReference>
<dbReference type="GO" id="GO:0016788">
    <property type="term" value="F:hydrolase activity, acting on ester bonds"/>
    <property type="evidence" value="ECO:0007669"/>
    <property type="project" value="InterPro"/>
</dbReference>
<reference evidence="3 4" key="1">
    <citation type="submission" date="2016-07" db="EMBL/GenBank/DDBJ databases">
        <title>Pervasive Adenine N6-methylation of Active Genes in Fungi.</title>
        <authorList>
            <consortium name="DOE Joint Genome Institute"/>
            <person name="Mondo S.J."/>
            <person name="Dannebaum R.O."/>
            <person name="Kuo R.C."/>
            <person name="Labutti K."/>
            <person name="Haridas S."/>
            <person name="Kuo A."/>
            <person name="Salamov A."/>
            <person name="Ahrendt S.R."/>
            <person name="Lipzen A."/>
            <person name="Sullivan W."/>
            <person name="Andreopoulos W.B."/>
            <person name="Clum A."/>
            <person name="Lindquist E."/>
            <person name="Daum C."/>
            <person name="Ramamoorthy G.K."/>
            <person name="Gryganskyi A."/>
            <person name="Culley D."/>
            <person name="Magnuson J.K."/>
            <person name="James T.Y."/>
            <person name="O'Malley M.A."/>
            <person name="Stajich J.E."/>
            <person name="Spatafora J.W."/>
            <person name="Visel A."/>
            <person name="Grigoriev I.V."/>
        </authorList>
    </citation>
    <scope>NUCLEOTIDE SEQUENCE [LARGE SCALE GENOMIC DNA]</scope>
    <source>
        <strain evidence="3 4">ATCC 12442</strain>
    </source>
</reference>
<dbReference type="OrthoDB" id="1600564at2759"/>
<dbReference type="PANTHER" id="PTHR45648:SF22">
    <property type="entry name" value="GDSL LIPASE_ACYLHYDROLASE FAMILY PROTEIN (AFU_ORTHOLOGUE AFUA_4G14700)"/>
    <property type="match status" value="1"/>
</dbReference>
<keyword evidence="4" id="KW-1185">Reference proteome</keyword>
<comment type="caution">
    <text evidence="3">The sequence shown here is derived from an EMBL/GenBank/DDBJ whole genome shotgun (WGS) entry which is preliminary data.</text>
</comment>
<proteinExistence type="predicted"/>
<dbReference type="PANTHER" id="PTHR45648">
    <property type="entry name" value="GDSL LIPASE/ACYLHYDROLASE FAMILY PROTEIN (AFU_ORTHOLOGUE AFUA_4G14700)"/>
    <property type="match status" value="1"/>
</dbReference>
<dbReference type="EMBL" id="MCFD01000012">
    <property type="protein sequence ID" value="ORX67565.1"/>
    <property type="molecule type" value="Genomic_DNA"/>
</dbReference>
<protein>
    <recommendedName>
        <fullName evidence="5">SGNH hydrolase</fullName>
    </recommendedName>
</protein>
<accession>A0A1Y1W2Q7</accession>
<dbReference type="InterPro" id="IPR051058">
    <property type="entry name" value="GDSL_Est/Lipase"/>
</dbReference>
<evidence type="ECO:0008006" key="5">
    <source>
        <dbReference type="Google" id="ProtNLM"/>
    </source>
</evidence>
<keyword evidence="1" id="KW-0378">Hydrolase</keyword>
<dbReference type="RefSeq" id="XP_040741452.1">
    <property type="nucleotide sequence ID" value="XM_040888269.1"/>
</dbReference>
<evidence type="ECO:0000256" key="2">
    <source>
        <dbReference type="SAM" id="MobiDB-lite"/>
    </source>
</evidence>
<dbReference type="Proteomes" id="UP000193922">
    <property type="component" value="Unassembled WGS sequence"/>
</dbReference>
<dbReference type="InterPro" id="IPR001087">
    <property type="entry name" value="GDSL"/>
</dbReference>
<feature type="region of interest" description="Disordered" evidence="2">
    <location>
        <begin position="369"/>
        <end position="391"/>
    </location>
</feature>
<dbReference type="SUPFAM" id="SSF52266">
    <property type="entry name" value="SGNH hydrolase"/>
    <property type="match status" value="1"/>
</dbReference>
<dbReference type="GeneID" id="63804917"/>
<name>A0A1Y1W2Q7_9FUNG</name>
<dbReference type="AlphaFoldDB" id="A0A1Y1W2Q7"/>
<evidence type="ECO:0000256" key="1">
    <source>
        <dbReference type="ARBA" id="ARBA00022801"/>
    </source>
</evidence>
<organism evidence="3 4">
    <name type="scientific">Linderina pennispora</name>
    <dbReference type="NCBI Taxonomy" id="61395"/>
    <lineage>
        <taxon>Eukaryota</taxon>
        <taxon>Fungi</taxon>
        <taxon>Fungi incertae sedis</taxon>
        <taxon>Zoopagomycota</taxon>
        <taxon>Kickxellomycotina</taxon>
        <taxon>Kickxellomycetes</taxon>
        <taxon>Kickxellales</taxon>
        <taxon>Kickxellaceae</taxon>
        <taxon>Linderina</taxon>
    </lineage>
</organism>
<dbReference type="InterPro" id="IPR036514">
    <property type="entry name" value="SGNH_hydro_sf"/>
</dbReference>
<dbReference type="STRING" id="61395.A0A1Y1W2Q7"/>
<dbReference type="Pfam" id="PF00657">
    <property type="entry name" value="Lipase_GDSL"/>
    <property type="match status" value="1"/>
</dbReference>
<gene>
    <name evidence="3" type="ORF">DL89DRAFT_269363</name>
</gene>
<evidence type="ECO:0000313" key="4">
    <source>
        <dbReference type="Proteomes" id="UP000193922"/>
    </source>
</evidence>
<sequence>MVCVLGSLAAAAPKTKKTLIIFGDSLSDIGSGWTRMNYDANYQPAPWFMGRYSSGFANFAYGGATSNNTWVNGTVPSIADQLHMYEVQRDAKRFQKPEENIAAIEIGANDIFNSVKKLAIASDKKVEAFATNLTNNVVAAMDKLKGFGLTNFLVFNVAPIEITPRVVELHLSKMVKPVITTINEAYSKAVTEYRQKNKGITVTLVDTSYLTKTIAENLLEDLNIKARLYIAQTPDEYFFMDMVHPTRVPHRLIGYVVAKIIQNPSYNATVDDMRSMIKEHNIRNVYDAVNVVEFQADGKYVNIDTQVAAQATRALSSDALTENGAATPYSLDGDASKIDNSAYINNLLEGELDGSFDISSLMDVYATASATDSDDSDDDTLDSKKKSLQQE</sequence>
<evidence type="ECO:0000313" key="3">
    <source>
        <dbReference type="EMBL" id="ORX67565.1"/>
    </source>
</evidence>